<keyword evidence="1" id="KW-1133">Transmembrane helix</keyword>
<dbReference type="Proteomes" id="UP000823749">
    <property type="component" value="Chromosome 10"/>
</dbReference>
<reference evidence="2" key="1">
    <citation type="submission" date="2020-08" db="EMBL/GenBank/DDBJ databases">
        <title>Plant Genome Project.</title>
        <authorList>
            <person name="Zhang R.-G."/>
        </authorList>
    </citation>
    <scope>NUCLEOTIDE SEQUENCE</scope>
    <source>
        <strain evidence="2">WSP0</strain>
        <tissue evidence="2">Leaf</tissue>
    </source>
</reference>
<evidence type="ECO:0000313" key="2">
    <source>
        <dbReference type="EMBL" id="KAG5528933.1"/>
    </source>
</evidence>
<evidence type="ECO:0000313" key="3">
    <source>
        <dbReference type="Proteomes" id="UP000823749"/>
    </source>
</evidence>
<proteinExistence type="predicted"/>
<gene>
    <name evidence="2" type="ORF">RHGRI_029555</name>
</gene>
<sequence length="73" mass="8279">MIKRAMKMGSVLLEARKRSAKKHATMHNAVVWALPPDLTTKTRVDRFIFLGGLGFGYLFGWSAQNTLTVYLEH</sequence>
<protein>
    <submittedName>
        <fullName evidence="2">Uncharacterized protein</fullName>
    </submittedName>
</protein>
<organism evidence="2 3">
    <name type="scientific">Rhododendron griersonianum</name>
    <dbReference type="NCBI Taxonomy" id="479676"/>
    <lineage>
        <taxon>Eukaryota</taxon>
        <taxon>Viridiplantae</taxon>
        <taxon>Streptophyta</taxon>
        <taxon>Embryophyta</taxon>
        <taxon>Tracheophyta</taxon>
        <taxon>Spermatophyta</taxon>
        <taxon>Magnoliopsida</taxon>
        <taxon>eudicotyledons</taxon>
        <taxon>Gunneridae</taxon>
        <taxon>Pentapetalae</taxon>
        <taxon>asterids</taxon>
        <taxon>Ericales</taxon>
        <taxon>Ericaceae</taxon>
        <taxon>Ericoideae</taxon>
        <taxon>Rhodoreae</taxon>
        <taxon>Rhododendron</taxon>
    </lineage>
</organism>
<accession>A0AAV6IKS1</accession>
<dbReference type="EMBL" id="JACTNZ010000010">
    <property type="protein sequence ID" value="KAG5528933.1"/>
    <property type="molecule type" value="Genomic_DNA"/>
</dbReference>
<feature type="transmembrane region" description="Helical" evidence="1">
    <location>
        <begin position="47"/>
        <end position="64"/>
    </location>
</feature>
<dbReference type="AlphaFoldDB" id="A0AAV6IKS1"/>
<keyword evidence="3" id="KW-1185">Reference proteome</keyword>
<keyword evidence="1" id="KW-0812">Transmembrane</keyword>
<evidence type="ECO:0000256" key="1">
    <source>
        <dbReference type="SAM" id="Phobius"/>
    </source>
</evidence>
<keyword evidence="1" id="KW-0472">Membrane</keyword>
<comment type="caution">
    <text evidence="2">The sequence shown here is derived from an EMBL/GenBank/DDBJ whole genome shotgun (WGS) entry which is preliminary data.</text>
</comment>
<name>A0AAV6IKS1_9ERIC</name>